<reference evidence="2 3" key="1">
    <citation type="journal article" date="2015" name="Nature">
        <title>rRNA introns, odd ribosomes, and small enigmatic genomes across a large radiation of phyla.</title>
        <authorList>
            <person name="Brown C.T."/>
            <person name="Hug L.A."/>
            <person name="Thomas B.C."/>
            <person name="Sharon I."/>
            <person name="Castelle C.J."/>
            <person name="Singh A."/>
            <person name="Wilkins M.J."/>
            <person name="Williams K.H."/>
            <person name="Banfield J.F."/>
        </authorList>
    </citation>
    <scope>NUCLEOTIDE SEQUENCE [LARGE SCALE GENOMIC DNA]</scope>
</reference>
<proteinExistence type="predicted"/>
<keyword evidence="1" id="KW-0812">Transmembrane</keyword>
<dbReference type="AlphaFoldDB" id="A0A0G1QHZ6"/>
<keyword evidence="1" id="KW-0472">Membrane</keyword>
<protein>
    <submittedName>
        <fullName evidence="2">Uncharacterized protein</fullName>
    </submittedName>
</protein>
<feature type="transmembrane region" description="Helical" evidence="1">
    <location>
        <begin position="21"/>
        <end position="40"/>
    </location>
</feature>
<evidence type="ECO:0000313" key="2">
    <source>
        <dbReference type="EMBL" id="KKU08295.1"/>
    </source>
</evidence>
<evidence type="ECO:0000313" key="3">
    <source>
        <dbReference type="Proteomes" id="UP000033999"/>
    </source>
</evidence>
<accession>A0A0G1QHZ6</accession>
<dbReference type="Proteomes" id="UP000033999">
    <property type="component" value="Unassembled WGS sequence"/>
</dbReference>
<keyword evidence="1" id="KW-1133">Transmembrane helix</keyword>
<organism evidence="2 3">
    <name type="scientific">Candidatus Magasanikbacteria bacterium GW2011_GWA2_45_39</name>
    <dbReference type="NCBI Taxonomy" id="1619041"/>
    <lineage>
        <taxon>Bacteria</taxon>
        <taxon>Candidatus Magasanikiibacteriota</taxon>
    </lineage>
</organism>
<comment type="caution">
    <text evidence="2">The sequence shown here is derived from an EMBL/GenBank/DDBJ whole genome shotgun (WGS) entry which is preliminary data.</text>
</comment>
<gene>
    <name evidence="2" type="ORF">UX10_C0001G0054</name>
</gene>
<sequence>MNSNHLYSHPSQTQRIVESIYKYKLLMIIVVALIGAAYIAEANVVSSHGIKIKSLHNQIVEERRDYGQLEIQVATSQSMNTLETRVQSLQMVPAEHPVYITVSSGAVALR</sequence>
<dbReference type="EMBL" id="LCKX01000001">
    <property type="protein sequence ID" value="KKU08295.1"/>
    <property type="molecule type" value="Genomic_DNA"/>
</dbReference>
<name>A0A0G1QHZ6_9BACT</name>
<evidence type="ECO:0000256" key="1">
    <source>
        <dbReference type="SAM" id="Phobius"/>
    </source>
</evidence>